<dbReference type="InterPro" id="IPR036909">
    <property type="entry name" value="Cyt_c-like_dom_sf"/>
</dbReference>
<keyword evidence="9" id="KW-0677">Repeat</keyword>
<organism evidence="15 16">
    <name type="scientific">Marivita lacus</name>
    <dbReference type="NCBI Taxonomy" id="1323742"/>
    <lineage>
        <taxon>Bacteria</taxon>
        <taxon>Pseudomonadati</taxon>
        <taxon>Pseudomonadota</taxon>
        <taxon>Alphaproteobacteria</taxon>
        <taxon>Rhodobacterales</taxon>
        <taxon>Roseobacteraceae</taxon>
        <taxon>Marivita</taxon>
    </lineage>
</organism>
<evidence type="ECO:0000259" key="14">
    <source>
        <dbReference type="PROSITE" id="PS51007"/>
    </source>
</evidence>
<dbReference type="InterPro" id="IPR014353">
    <property type="entry name" value="Membr-bd_ADH_cyt_c"/>
</dbReference>
<evidence type="ECO:0000256" key="2">
    <source>
        <dbReference type="ARBA" id="ARBA00004236"/>
    </source>
</evidence>
<evidence type="ECO:0000256" key="13">
    <source>
        <dbReference type="PROSITE-ProRule" id="PRU00433"/>
    </source>
</evidence>
<comment type="caution">
    <text evidence="15">The sequence shown here is derived from an EMBL/GenBank/DDBJ whole genome shotgun (WGS) entry which is preliminary data.</text>
</comment>
<keyword evidence="6" id="KW-0679">Respiratory chain</keyword>
<proteinExistence type="predicted"/>
<evidence type="ECO:0000256" key="8">
    <source>
        <dbReference type="ARBA" id="ARBA00022729"/>
    </source>
</evidence>
<keyword evidence="16" id="KW-1185">Reference proteome</keyword>
<evidence type="ECO:0000256" key="3">
    <source>
        <dbReference type="ARBA" id="ARBA00022448"/>
    </source>
</evidence>
<keyword evidence="10" id="KW-0249">Electron transport</keyword>
<sequence length="457" mass="47729">MRRVLYSIAGVALAGVLGFAILAWRSEIAPLPAGSPTEAPGDPDRIAAGARLALLGNCASCHTVEGSDALTGGLPIDTPFGVIHSTNITPDRATGIGDWSLEAYVRAMREGVDREGRHLYPAFPYEYFARVSDADLADLYAWNMAQTASAARTPPNDLTFPANLRLLLAGWKLLFHSDTRFAADRSHSEQWNDGAYLTLGLGHCGACHLPRNLLGGAAENRADQGGEAHDWWAPPLTAANPAPNVWTEMSLAAYFETGRASGQGVAAGPMGSVVHDSLALAPEADRAALAHYLADQMARSSQSPTTQVAGQGLARAALDTDRPPMGSTVFEDGAQLFSANCASCHHKGGPSRGRDFPDLSEITTIAGPDPRNLVQVVLWGIGPDAGSLKGYMPRFSEVLSDAQIAAIAAHLRNDTVTLDTVARLRASGPVAGAGAGPLSGFASPVTGAMPPDPGATQ</sequence>
<comment type="cofactor">
    <cofactor evidence="1">
        <name>heme c</name>
        <dbReference type="ChEBI" id="CHEBI:61717"/>
    </cofactor>
</comment>
<dbReference type="InterPro" id="IPR008168">
    <property type="entry name" value="Cyt_C_IC"/>
</dbReference>
<evidence type="ECO:0000256" key="9">
    <source>
        <dbReference type="ARBA" id="ARBA00022737"/>
    </source>
</evidence>
<feature type="domain" description="Cytochrome c" evidence="14">
    <location>
        <begin position="44"/>
        <end position="147"/>
    </location>
</feature>
<comment type="subcellular location">
    <subcellularLocation>
        <location evidence="2">Cell membrane</location>
    </subcellularLocation>
</comment>
<protein>
    <submittedName>
        <fullName evidence="15">Cytochrome c</fullName>
    </submittedName>
</protein>
<evidence type="ECO:0000313" key="16">
    <source>
        <dbReference type="Proteomes" id="UP000645462"/>
    </source>
</evidence>
<dbReference type="InterPro" id="IPR051459">
    <property type="entry name" value="Cytochrome_c-type_DH"/>
</dbReference>
<feature type="domain" description="Cytochrome c" evidence="14">
    <location>
        <begin position="328"/>
        <end position="415"/>
    </location>
</feature>
<dbReference type="PRINTS" id="PR00605">
    <property type="entry name" value="CYTCHROMECIC"/>
</dbReference>
<keyword evidence="4" id="KW-1003">Cell membrane</keyword>
<dbReference type="EMBL" id="BMFC01000008">
    <property type="protein sequence ID" value="GGC11484.1"/>
    <property type="molecule type" value="Genomic_DNA"/>
</dbReference>
<gene>
    <name evidence="15" type="ORF">GCM10011363_30130</name>
</gene>
<dbReference type="PANTHER" id="PTHR35008">
    <property type="entry name" value="BLL4482 PROTEIN-RELATED"/>
    <property type="match status" value="1"/>
</dbReference>
<keyword evidence="8" id="KW-0732">Signal</keyword>
<evidence type="ECO:0000256" key="1">
    <source>
        <dbReference type="ARBA" id="ARBA00001926"/>
    </source>
</evidence>
<accession>A0ABQ1KYC5</accession>
<dbReference type="RefSeq" id="WP_188482871.1">
    <property type="nucleotide sequence ID" value="NZ_BMFC01000008.1"/>
</dbReference>
<evidence type="ECO:0000256" key="6">
    <source>
        <dbReference type="ARBA" id="ARBA00022660"/>
    </source>
</evidence>
<dbReference type="Pfam" id="PF00034">
    <property type="entry name" value="Cytochrom_C"/>
    <property type="match status" value="1"/>
</dbReference>
<dbReference type="Gene3D" id="1.10.760.10">
    <property type="entry name" value="Cytochrome c-like domain"/>
    <property type="match status" value="2"/>
</dbReference>
<dbReference type="Pfam" id="PF13442">
    <property type="entry name" value="Cytochrome_CBB3"/>
    <property type="match status" value="1"/>
</dbReference>
<keyword evidence="3" id="KW-0813">Transport</keyword>
<evidence type="ECO:0000313" key="15">
    <source>
        <dbReference type="EMBL" id="GGC11484.1"/>
    </source>
</evidence>
<name>A0ABQ1KYC5_9RHOB</name>
<keyword evidence="11 13" id="KW-0408">Iron</keyword>
<evidence type="ECO:0000256" key="7">
    <source>
        <dbReference type="ARBA" id="ARBA00022723"/>
    </source>
</evidence>
<dbReference type="PIRSF" id="PIRSF000018">
    <property type="entry name" value="Mb_ADH_cyt_c"/>
    <property type="match status" value="1"/>
</dbReference>
<evidence type="ECO:0000256" key="12">
    <source>
        <dbReference type="ARBA" id="ARBA00023136"/>
    </source>
</evidence>
<evidence type="ECO:0000256" key="5">
    <source>
        <dbReference type="ARBA" id="ARBA00022617"/>
    </source>
</evidence>
<dbReference type="SUPFAM" id="SSF46626">
    <property type="entry name" value="Cytochrome c"/>
    <property type="match status" value="3"/>
</dbReference>
<dbReference type="Proteomes" id="UP000645462">
    <property type="component" value="Unassembled WGS sequence"/>
</dbReference>
<evidence type="ECO:0000256" key="10">
    <source>
        <dbReference type="ARBA" id="ARBA00022982"/>
    </source>
</evidence>
<dbReference type="PANTHER" id="PTHR35008:SF8">
    <property type="entry name" value="ALCOHOL DEHYDROGENASE CYTOCHROME C SUBUNIT"/>
    <property type="match status" value="1"/>
</dbReference>
<keyword evidence="7 13" id="KW-0479">Metal-binding</keyword>
<reference evidence="16" key="1">
    <citation type="journal article" date="2019" name="Int. J. Syst. Evol. Microbiol.">
        <title>The Global Catalogue of Microorganisms (GCM) 10K type strain sequencing project: providing services to taxonomists for standard genome sequencing and annotation.</title>
        <authorList>
            <consortium name="The Broad Institute Genomics Platform"/>
            <consortium name="The Broad Institute Genome Sequencing Center for Infectious Disease"/>
            <person name="Wu L."/>
            <person name="Ma J."/>
        </authorList>
    </citation>
    <scope>NUCLEOTIDE SEQUENCE [LARGE SCALE GENOMIC DNA]</scope>
    <source>
        <strain evidence="16">CGMCC 1.12478</strain>
    </source>
</reference>
<evidence type="ECO:0000256" key="11">
    <source>
        <dbReference type="ARBA" id="ARBA00023004"/>
    </source>
</evidence>
<keyword evidence="5 13" id="KW-0349">Heme</keyword>
<dbReference type="PROSITE" id="PS51007">
    <property type="entry name" value="CYTC"/>
    <property type="match status" value="2"/>
</dbReference>
<keyword evidence="12" id="KW-0472">Membrane</keyword>
<evidence type="ECO:0000256" key="4">
    <source>
        <dbReference type="ARBA" id="ARBA00022475"/>
    </source>
</evidence>
<dbReference type="InterPro" id="IPR009056">
    <property type="entry name" value="Cyt_c-like_dom"/>
</dbReference>